<dbReference type="PANTHER" id="PTHR46494:SF1">
    <property type="entry name" value="CORA FAMILY METAL ION TRANSPORTER (EUROFUNG)"/>
    <property type="match status" value="1"/>
</dbReference>
<evidence type="ECO:0000256" key="5">
    <source>
        <dbReference type="SAM" id="MobiDB-lite"/>
    </source>
</evidence>
<gene>
    <name evidence="7" type="ORF">BDV25DRAFT_72023</name>
</gene>
<keyword evidence="8" id="KW-1185">Reference proteome</keyword>
<keyword evidence="4 6" id="KW-0472">Membrane</keyword>
<proteinExistence type="predicted"/>
<feature type="transmembrane region" description="Helical" evidence="6">
    <location>
        <begin position="310"/>
        <end position="329"/>
    </location>
</feature>
<evidence type="ECO:0000313" key="8">
    <source>
        <dbReference type="Proteomes" id="UP000325780"/>
    </source>
</evidence>
<feature type="transmembrane region" description="Helical" evidence="6">
    <location>
        <begin position="349"/>
        <end position="369"/>
    </location>
</feature>
<dbReference type="GO" id="GO:0015087">
    <property type="term" value="F:cobalt ion transmembrane transporter activity"/>
    <property type="evidence" value="ECO:0007669"/>
    <property type="project" value="TreeGrafter"/>
</dbReference>
<dbReference type="InterPro" id="IPR002523">
    <property type="entry name" value="MgTranspt_CorA/ZnTranspt_ZntB"/>
</dbReference>
<keyword evidence="2 6" id="KW-0812">Transmembrane</keyword>
<dbReference type="InterPro" id="IPR045863">
    <property type="entry name" value="CorA_TM1_TM2"/>
</dbReference>
<protein>
    <recommendedName>
        <fullName evidence="9">Cora-like Mg2+ transporter protein-domain-containing protein</fullName>
    </recommendedName>
</protein>
<dbReference type="EMBL" id="ML742055">
    <property type="protein sequence ID" value="KAE8152324.1"/>
    <property type="molecule type" value="Genomic_DNA"/>
</dbReference>
<evidence type="ECO:0000256" key="3">
    <source>
        <dbReference type="ARBA" id="ARBA00022989"/>
    </source>
</evidence>
<keyword evidence="3 6" id="KW-1133">Transmembrane helix</keyword>
<organism evidence="7 8">
    <name type="scientific">Aspergillus avenaceus</name>
    <dbReference type="NCBI Taxonomy" id="36643"/>
    <lineage>
        <taxon>Eukaryota</taxon>
        <taxon>Fungi</taxon>
        <taxon>Dikarya</taxon>
        <taxon>Ascomycota</taxon>
        <taxon>Pezizomycotina</taxon>
        <taxon>Eurotiomycetes</taxon>
        <taxon>Eurotiomycetidae</taxon>
        <taxon>Eurotiales</taxon>
        <taxon>Aspergillaceae</taxon>
        <taxon>Aspergillus</taxon>
        <taxon>Aspergillus subgen. Circumdati</taxon>
    </lineage>
</organism>
<dbReference type="GO" id="GO:0000287">
    <property type="term" value="F:magnesium ion binding"/>
    <property type="evidence" value="ECO:0007669"/>
    <property type="project" value="TreeGrafter"/>
</dbReference>
<comment type="subcellular location">
    <subcellularLocation>
        <location evidence="1">Cell membrane</location>
        <topology evidence="1">Multi-pass membrane protein</topology>
    </subcellularLocation>
</comment>
<evidence type="ECO:0000256" key="6">
    <source>
        <dbReference type="SAM" id="Phobius"/>
    </source>
</evidence>
<evidence type="ECO:0000256" key="4">
    <source>
        <dbReference type="ARBA" id="ARBA00023136"/>
    </source>
</evidence>
<dbReference type="AlphaFoldDB" id="A0A5N6U170"/>
<dbReference type="Pfam" id="PF01544">
    <property type="entry name" value="CorA"/>
    <property type="match status" value="1"/>
</dbReference>
<dbReference type="GO" id="GO:0005886">
    <property type="term" value="C:plasma membrane"/>
    <property type="evidence" value="ECO:0007669"/>
    <property type="project" value="UniProtKB-SubCell"/>
</dbReference>
<evidence type="ECO:0000256" key="1">
    <source>
        <dbReference type="ARBA" id="ARBA00004651"/>
    </source>
</evidence>
<feature type="region of interest" description="Disordered" evidence="5">
    <location>
        <begin position="386"/>
        <end position="413"/>
    </location>
</feature>
<dbReference type="GO" id="GO:0015095">
    <property type="term" value="F:magnesium ion transmembrane transporter activity"/>
    <property type="evidence" value="ECO:0007669"/>
    <property type="project" value="TreeGrafter"/>
</dbReference>
<name>A0A5N6U170_ASPAV</name>
<dbReference type="Gene3D" id="1.20.58.340">
    <property type="entry name" value="Magnesium transport protein CorA, transmembrane region"/>
    <property type="match status" value="1"/>
</dbReference>
<dbReference type="OrthoDB" id="5207033at2759"/>
<reference evidence="7 8" key="1">
    <citation type="submission" date="2019-04" db="EMBL/GenBank/DDBJ databases">
        <title>Friends and foes A comparative genomics study of 23 Aspergillus species from section Flavi.</title>
        <authorList>
            <consortium name="DOE Joint Genome Institute"/>
            <person name="Kjaerbolling I."/>
            <person name="Vesth T."/>
            <person name="Frisvad J.C."/>
            <person name="Nybo J.L."/>
            <person name="Theobald S."/>
            <person name="Kildgaard S."/>
            <person name="Isbrandt T."/>
            <person name="Kuo A."/>
            <person name="Sato A."/>
            <person name="Lyhne E.K."/>
            <person name="Kogle M.E."/>
            <person name="Wiebenga A."/>
            <person name="Kun R.S."/>
            <person name="Lubbers R.J."/>
            <person name="Makela M.R."/>
            <person name="Barry K."/>
            <person name="Chovatia M."/>
            <person name="Clum A."/>
            <person name="Daum C."/>
            <person name="Haridas S."/>
            <person name="He G."/>
            <person name="LaButti K."/>
            <person name="Lipzen A."/>
            <person name="Mondo S."/>
            <person name="Riley R."/>
            <person name="Salamov A."/>
            <person name="Simmons B.A."/>
            <person name="Magnuson J.K."/>
            <person name="Henrissat B."/>
            <person name="Mortensen U.H."/>
            <person name="Larsen T.O."/>
            <person name="Devries R.P."/>
            <person name="Grigoriev I.V."/>
            <person name="Machida M."/>
            <person name="Baker S.E."/>
            <person name="Andersen M.R."/>
        </authorList>
    </citation>
    <scope>NUCLEOTIDE SEQUENCE [LARGE SCALE GENOMIC DNA]</scope>
    <source>
        <strain evidence="7 8">IBT 18842</strain>
    </source>
</reference>
<dbReference type="GO" id="GO:0050897">
    <property type="term" value="F:cobalt ion binding"/>
    <property type="evidence" value="ECO:0007669"/>
    <property type="project" value="TreeGrafter"/>
</dbReference>
<evidence type="ECO:0000313" key="7">
    <source>
        <dbReference type="EMBL" id="KAE8152324.1"/>
    </source>
</evidence>
<evidence type="ECO:0008006" key="9">
    <source>
        <dbReference type="Google" id="ProtNLM"/>
    </source>
</evidence>
<dbReference type="SUPFAM" id="SSF144083">
    <property type="entry name" value="Magnesium transport protein CorA, transmembrane region"/>
    <property type="match status" value="1"/>
</dbReference>
<dbReference type="PANTHER" id="PTHR46494">
    <property type="entry name" value="CORA FAMILY METAL ION TRANSPORTER (EUROFUNG)"/>
    <property type="match status" value="1"/>
</dbReference>
<evidence type="ECO:0000256" key="2">
    <source>
        <dbReference type="ARBA" id="ARBA00022692"/>
    </source>
</evidence>
<accession>A0A5N6U170</accession>
<dbReference type="Proteomes" id="UP000325780">
    <property type="component" value="Unassembled WGS sequence"/>
</dbReference>
<sequence length="413" mass="47658">MAREILEPPEKAVVVNEYEINQWNEDTPFNLEEYLSTTPRFNTQLIFTSHKILHNCATDLDFPPEFESTLRDDVNGSSHTEYSFTGNALTKYKSWAIFKLKVVEKPKEYFWLQPSVFVEWDIPQGSDPGRQRVYFIGFPETNQKHIRANLPSHDKRAYNPYTWHTVFANEVVKLYDDCFWHLRNVVRPIEKARDDKTPPPPDFPMLHDVARHIFHSTEILEVAEHTMTNLVAEVSAWPSEFRDLAAQAQGGAFLQTRQRLLFLAKETHSHLTRSRSLSERLGNEINLAFNLVSQGYGRNAQSDSAMMRTIGVVSLIYLPGTFVSGIFGTNFFDFDSEKPDNWVMADSFWLYWAVTLPLTLATVVVWALWHFRAAWMGRVEKAKSKPTSRFKSRSGSGNGDIDLENLSQNLDRR</sequence>